<dbReference type="InterPro" id="IPR004358">
    <property type="entry name" value="Sig_transdc_His_kin-like_C"/>
</dbReference>
<dbReference type="Pfam" id="PF02518">
    <property type="entry name" value="HATPase_c"/>
    <property type="match status" value="1"/>
</dbReference>
<dbReference type="Gene3D" id="3.30.565.10">
    <property type="entry name" value="Histidine kinase-like ATPase, C-terminal domain"/>
    <property type="match status" value="1"/>
</dbReference>
<dbReference type="RefSeq" id="WP_345240786.1">
    <property type="nucleotide sequence ID" value="NZ_BAABHD010000005.1"/>
</dbReference>
<organism evidence="5 6">
    <name type="scientific">Nibrella saemangeumensis</name>
    <dbReference type="NCBI Taxonomy" id="1084526"/>
    <lineage>
        <taxon>Bacteria</taxon>
        <taxon>Pseudomonadati</taxon>
        <taxon>Bacteroidota</taxon>
        <taxon>Cytophagia</taxon>
        <taxon>Cytophagales</taxon>
        <taxon>Spirosomataceae</taxon>
        <taxon>Nibrella</taxon>
    </lineage>
</organism>
<evidence type="ECO:0000256" key="2">
    <source>
        <dbReference type="ARBA" id="ARBA00012438"/>
    </source>
</evidence>
<dbReference type="CDD" id="cd00082">
    <property type="entry name" value="HisKA"/>
    <property type="match status" value="1"/>
</dbReference>
<dbReference type="InterPro" id="IPR003594">
    <property type="entry name" value="HATPase_dom"/>
</dbReference>
<evidence type="ECO:0000313" key="6">
    <source>
        <dbReference type="Proteomes" id="UP001501175"/>
    </source>
</evidence>
<evidence type="ECO:0000256" key="1">
    <source>
        <dbReference type="ARBA" id="ARBA00000085"/>
    </source>
</evidence>
<name>A0ABP8MEJ5_9BACT</name>
<dbReference type="SMART" id="SM00388">
    <property type="entry name" value="HisKA"/>
    <property type="match status" value="1"/>
</dbReference>
<dbReference type="SMART" id="SM00387">
    <property type="entry name" value="HATPase_c"/>
    <property type="match status" value="1"/>
</dbReference>
<dbReference type="InterPro" id="IPR036890">
    <property type="entry name" value="HATPase_C_sf"/>
</dbReference>
<accession>A0ABP8MEJ5</accession>
<dbReference type="SUPFAM" id="SSF47384">
    <property type="entry name" value="Homodimeric domain of signal transducing histidine kinase"/>
    <property type="match status" value="1"/>
</dbReference>
<comment type="caution">
    <text evidence="5">The sequence shown here is derived from an EMBL/GenBank/DDBJ whole genome shotgun (WGS) entry which is preliminary data.</text>
</comment>
<reference evidence="6" key="1">
    <citation type="journal article" date="2019" name="Int. J. Syst. Evol. Microbiol.">
        <title>The Global Catalogue of Microorganisms (GCM) 10K type strain sequencing project: providing services to taxonomists for standard genome sequencing and annotation.</title>
        <authorList>
            <consortium name="The Broad Institute Genomics Platform"/>
            <consortium name="The Broad Institute Genome Sequencing Center for Infectious Disease"/>
            <person name="Wu L."/>
            <person name="Ma J."/>
        </authorList>
    </citation>
    <scope>NUCLEOTIDE SEQUENCE [LARGE SCALE GENOMIC DNA]</scope>
    <source>
        <strain evidence="6">JCM 17927</strain>
    </source>
</reference>
<comment type="catalytic activity">
    <reaction evidence="1">
        <text>ATP + protein L-histidine = ADP + protein N-phospho-L-histidine.</text>
        <dbReference type="EC" id="2.7.13.3"/>
    </reaction>
</comment>
<proteinExistence type="predicted"/>
<dbReference type="EMBL" id="BAABHD010000005">
    <property type="protein sequence ID" value="GAA4449060.1"/>
    <property type="molecule type" value="Genomic_DNA"/>
</dbReference>
<evidence type="ECO:0000313" key="5">
    <source>
        <dbReference type="EMBL" id="GAA4449060.1"/>
    </source>
</evidence>
<evidence type="ECO:0000256" key="3">
    <source>
        <dbReference type="ARBA" id="ARBA00022553"/>
    </source>
</evidence>
<dbReference type="PRINTS" id="PR00344">
    <property type="entry name" value="BCTRLSENSOR"/>
</dbReference>
<sequence length="275" mass="30647">MSQELEDLKQKVIHLEQLASIGQLTAGIMHEIKNPLNFILNFSKLSIELLDEMKDIVGQLEASPKADDVEELNYLIGILQENITRIHDNGGRAERIIQTMLAQTRSDIAHLAPAELNQLVEEFTKLAYQGVRGIDKEFNVALRFQLDPSVGSVVIAPEAFSRVILNLINNACYAVNEKKKSLSDYIPEITVSTRRIPACVEIRVHDNGIGMPDRVKQQLFTPFFTTKPTGEGTGLGLSLSRAIITTLHKGKLTVESEPDKYTEFIIELPLDLQAS</sequence>
<gene>
    <name evidence="5" type="ORF">GCM10023189_07900</name>
</gene>
<evidence type="ECO:0000259" key="4">
    <source>
        <dbReference type="PROSITE" id="PS50109"/>
    </source>
</evidence>
<dbReference type="InterPro" id="IPR005467">
    <property type="entry name" value="His_kinase_dom"/>
</dbReference>
<dbReference type="InterPro" id="IPR003661">
    <property type="entry name" value="HisK_dim/P_dom"/>
</dbReference>
<dbReference type="Gene3D" id="1.10.287.130">
    <property type="match status" value="1"/>
</dbReference>
<dbReference type="PROSITE" id="PS50109">
    <property type="entry name" value="HIS_KIN"/>
    <property type="match status" value="1"/>
</dbReference>
<dbReference type="PANTHER" id="PTHR43065:SF42">
    <property type="entry name" value="TWO-COMPONENT SENSOR PPRA"/>
    <property type="match status" value="1"/>
</dbReference>
<keyword evidence="3" id="KW-0597">Phosphoprotein</keyword>
<feature type="domain" description="Histidine kinase" evidence="4">
    <location>
        <begin position="27"/>
        <end position="272"/>
    </location>
</feature>
<dbReference type="Proteomes" id="UP001501175">
    <property type="component" value="Unassembled WGS sequence"/>
</dbReference>
<dbReference type="InterPro" id="IPR036097">
    <property type="entry name" value="HisK_dim/P_sf"/>
</dbReference>
<dbReference type="EC" id="2.7.13.3" evidence="2"/>
<keyword evidence="6" id="KW-1185">Reference proteome</keyword>
<protein>
    <recommendedName>
        <fullName evidence="2">histidine kinase</fullName>
        <ecNumber evidence="2">2.7.13.3</ecNumber>
    </recommendedName>
</protein>
<dbReference type="SUPFAM" id="SSF55874">
    <property type="entry name" value="ATPase domain of HSP90 chaperone/DNA topoisomerase II/histidine kinase"/>
    <property type="match status" value="1"/>
</dbReference>
<dbReference type="PANTHER" id="PTHR43065">
    <property type="entry name" value="SENSOR HISTIDINE KINASE"/>
    <property type="match status" value="1"/>
</dbReference>